<name>A0A852TQR5_9ACTN</name>
<reference evidence="2 3" key="1">
    <citation type="submission" date="2020-07" db="EMBL/GenBank/DDBJ databases">
        <title>Sequencing the genomes of 1000 actinobacteria strains.</title>
        <authorList>
            <person name="Klenk H.-P."/>
        </authorList>
    </citation>
    <scope>NUCLEOTIDE SEQUENCE [LARGE SCALE GENOMIC DNA]</scope>
    <source>
        <strain evidence="2 3">CXB654</strain>
    </source>
</reference>
<dbReference type="Pfam" id="PF14013">
    <property type="entry name" value="MT0933_antitox"/>
    <property type="match status" value="1"/>
</dbReference>
<dbReference type="EMBL" id="JACCCC010000001">
    <property type="protein sequence ID" value="NYE46319.1"/>
    <property type="molecule type" value="Genomic_DNA"/>
</dbReference>
<proteinExistence type="predicted"/>
<comment type="caution">
    <text evidence="2">The sequence shown here is derived from an EMBL/GenBank/DDBJ whole genome shotgun (WGS) entry which is preliminary data.</text>
</comment>
<sequence length="70" mass="7973">MLRQVLHFVRRNPHQASRGVHSAGEFVKRRTGGRYDRQVDKATGAAVKYLGRQRHHGRGRDHGGPYRGGR</sequence>
<feature type="region of interest" description="Disordered" evidence="1">
    <location>
        <begin position="13"/>
        <end position="70"/>
    </location>
</feature>
<evidence type="ECO:0000313" key="2">
    <source>
        <dbReference type="EMBL" id="NYE46319.1"/>
    </source>
</evidence>
<accession>A0A852TQR5</accession>
<dbReference type="RefSeq" id="WP_179642441.1">
    <property type="nucleotide sequence ID" value="NZ_BAAAYY010000022.1"/>
</dbReference>
<evidence type="ECO:0000256" key="1">
    <source>
        <dbReference type="SAM" id="MobiDB-lite"/>
    </source>
</evidence>
<dbReference type="Proteomes" id="UP000589036">
    <property type="component" value="Unassembled WGS sequence"/>
</dbReference>
<organism evidence="2 3">
    <name type="scientific">Spinactinospora alkalitolerans</name>
    <dbReference type="NCBI Taxonomy" id="687207"/>
    <lineage>
        <taxon>Bacteria</taxon>
        <taxon>Bacillati</taxon>
        <taxon>Actinomycetota</taxon>
        <taxon>Actinomycetes</taxon>
        <taxon>Streptosporangiales</taxon>
        <taxon>Nocardiopsidaceae</taxon>
        <taxon>Spinactinospora</taxon>
    </lineage>
</organism>
<protein>
    <recommendedName>
        <fullName evidence="4">Antitoxin</fullName>
    </recommendedName>
</protein>
<gene>
    <name evidence="2" type="ORF">HDA32_001439</name>
</gene>
<evidence type="ECO:0000313" key="3">
    <source>
        <dbReference type="Proteomes" id="UP000589036"/>
    </source>
</evidence>
<evidence type="ECO:0008006" key="4">
    <source>
        <dbReference type="Google" id="ProtNLM"/>
    </source>
</evidence>
<dbReference type="AlphaFoldDB" id="A0A852TQR5"/>
<dbReference type="InterPro" id="IPR028037">
    <property type="entry name" value="Antitoxin_Rv0909/MT0933"/>
</dbReference>
<keyword evidence="3" id="KW-1185">Reference proteome</keyword>